<sequence length="67" mass="7276">MSRAPAPRRGAAPDAAPPPAPRTVDDGAGGSERWKERSVWLRVFVYVFVTHLFAGFVMLLFYVGGGN</sequence>
<dbReference type="Proteomes" id="UP000766698">
    <property type="component" value="Unassembled WGS sequence"/>
</dbReference>
<proteinExistence type="predicted"/>
<comment type="caution">
    <text evidence="3">The sequence shown here is derived from an EMBL/GenBank/DDBJ whole genome shotgun (WGS) entry which is preliminary data.</text>
</comment>
<dbReference type="InterPro" id="IPR046129">
    <property type="entry name" value="DUF6126"/>
</dbReference>
<evidence type="ECO:0008006" key="5">
    <source>
        <dbReference type="Google" id="ProtNLM"/>
    </source>
</evidence>
<evidence type="ECO:0000313" key="3">
    <source>
        <dbReference type="EMBL" id="MBB1243011.1"/>
    </source>
</evidence>
<dbReference type="Pfam" id="PF19621">
    <property type="entry name" value="DUF6126"/>
    <property type="match status" value="1"/>
</dbReference>
<evidence type="ECO:0000313" key="4">
    <source>
        <dbReference type="Proteomes" id="UP000766698"/>
    </source>
</evidence>
<feature type="region of interest" description="Disordered" evidence="1">
    <location>
        <begin position="1"/>
        <end position="33"/>
    </location>
</feature>
<keyword evidence="2" id="KW-1133">Transmembrane helix</keyword>
<protein>
    <recommendedName>
        <fullName evidence="5">Small hydrophobic protein</fullName>
    </recommendedName>
</protein>
<organism evidence="3 4">
    <name type="scientific">Streptomyces durbertensis</name>
    <dbReference type="NCBI Taxonomy" id="2448886"/>
    <lineage>
        <taxon>Bacteria</taxon>
        <taxon>Bacillati</taxon>
        <taxon>Actinomycetota</taxon>
        <taxon>Actinomycetes</taxon>
        <taxon>Kitasatosporales</taxon>
        <taxon>Streptomycetaceae</taxon>
        <taxon>Streptomyces</taxon>
    </lineage>
</organism>
<keyword evidence="2" id="KW-0472">Membrane</keyword>
<evidence type="ECO:0000256" key="2">
    <source>
        <dbReference type="SAM" id="Phobius"/>
    </source>
</evidence>
<feature type="transmembrane region" description="Helical" evidence="2">
    <location>
        <begin position="43"/>
        <end position="64"/>
    </location>
</feature>
<accession>A0ABR6ECF6</accession>
<evidence type="ECO:0000256" key="1">
    <source>
        <dbReference type="SAM" id="MobiDB-lite"/>
    </source>
</evidence>
<keyword evidence="2" id="KW-0812">Transmembrane</keyword>
<gene>
    <name evidence="3" type="ORF">GL263_05445</name>
</gene>
<dbReference type="EMBL" id="WMLF01000047">
    <property type="protein sequence ID" value="MBB1243011.1"/>
    <property type="molecule type" value="Genomic_DNA"/>
</dbReference>
<feature type="compositionally biased region" description="Low complexity" evidence="1">
    <location>
        <begin position="1"/>
        <end position="14"/>
    </location>
</feature>
<keyword evidence="4" id="KW-1185">Reference proteome</keyword>
<reference evidence="4" key="1">
    <citation type="journal article" date="2020" name="Syst. Appl. Microbiol.">
        <title>Streptomyces alkaliterrae sp. nov., isolated from an alkaline soil, and emended descriptions of Streptomyces alkaliphilus, Streptomyces calidiresistens and Streptomyces durbertensis.</title>
        <authorList>
            <person name="Swiecimska M."/>
            <person name="Golinska P."/>
            <person name="Nouioui I."/>
            <person name="Wypij M."/>
            <person name="Rai M."/>
            <person name="Sangal V."/>
            <person name="Goodfellow M."/>
        </authorList>
    </citation>
    <scope>NUCLEOTIDE SEQUENCE [LARGE SCALE GENOMIC DNA]</scope>
    <source>
        <strain evidence="4">DSM 104538</strain>
    </source>
</reference>
<name>A0ABR6ECF6_9ACTN</name>